<dbReference type="GO" id="GO:0005384">
    <property type="term" value="F:manganese ion transmembrane transporter activity"/>
    <property type="evidence" value="ECO:0007669"/>
    <property type="project" value="TreeGrafter"/>
</dbReference>
<feature type="transmembrane region" description="Helical" evidence="7">
    <location>
        <begin position="238"/>
        <end position="261"/>
    </location>
</feature>
<evidence type="ECO:0000313" key="9">
    <source>
        <dbReference type="Proteomes" id="UP001156666"/>
    </source>
</evidence>
<dbReference type="Proteomes" id="UP001156666">
    <property type="component" value="Unassembled WGS sequence"/>
</dbReference>
<feature type="transmembrane region" description="Helical" evidence="7">
    <location>
        <begin position="329"/>
        <end position="346"/>
    </location>
</feature>
<keyword evidence="6 7" id="KW-0472">Membrane</keyword>
<reference evidence="8" key="2">
    <citation type="submission" date="2023-01" db="EMBL/GenBank/DDBJ databases">
        <title>Draft genome sequence of Portibacter lacus strain NBRC 108769.</title>
        <authorList>
            <person name="Sun Q."/>
            <person name="Mori K."/>
        </authorList>
    </citation>
    <scope>NUCLEOTIDE SEQUENCE</scope>
    <source>
        <strain evidence="8">NBRC 108769</strain>
    </source>
</reference>
<dbReference type="NCBIfam" id="NF037982">
    <property type="entry name" value="Nramp_1"/>
    <property type="match status" value="1"/>
</dbReference>
<feature type="transmembrane region" description="Helical" evidence="7">
    <location>
        <begin position="206"/>
        <end position="226"/>
    </location>
</feature>
<name>A0AA37SV57_9BACT</name>
<dbReference type="GO" id="GO:0034755">
    <property type="term" value="P:iron ion transmembrane transport"/>
    <property type="evidence" value="ECO:0007669"/>
    <property type="project" value="TreeGrafter"/>
</dbReference>
<keyword evidence="3 7" id="KW-0812">Transmembrane</keyword>
<dbReference type="InterPro" id="IPR001046">
    <property type="entry name" value="NRAMP_fam"/>
</dbReference>
<dbReference type="GO" id="GO:0015086">
    <property type="term" value="F:cadmium ion transmembrane transporter activity"/>
    <property type="evidence" value="ECO:0007669"/>
    <property type="project" value="TreeGrafter"/>
</dbReference>
<evidence type="ECO:0000313" key="8">
    <source>
        <dbReference type="EMBL" id="GLR18723.1"/>
    </source>
</evidence>
<dbReference type="PANTHER" id="PTHR11706:SF33">
    <property type="entry name" value="NATURAL RESISTANCE-ASSOCIATED MACROPHAGE PROTEIN 2"/>
    <property type="match status" value="1"/>
</dbReference>
<feature type="transmembrane region" description="Helical" evidence="7">
    <location>
        <begin position="105"/>
        <end position="131"/>
    </location>
</feature>
<feature type="transmembrane region" description="Helical" evidence="7">
    <location>
        <begin position="137"/>
        <end position="155"/>
    </location>
</feature>
<dbReference type="EMBL" id="BSOH01000023">
    <property type="protein sequence ID" value="GLR18723.1"/>
    <property type="molecule type" value="Genomic_DNA"/>
</dbReference>
<evidence type="ECO:0000256" key="1">
    <source>
        <dbReference type="ARBA" id="ARBA00004141"/>
    </source>
</evidence>
<dbReference type="GO" id="GO:0015293">
    <property type="term" value="F:symporter activity"/>
    <property type="evidence" value="ECO:0007669"/>
    <property type="project" value="UniProtKB-KW"/>
</dbReference>
<dbReference type="PRINTS" id="PR00447">
    <property type="entry name" value="NATRESASSCMP"/>
</dbReference>
<reference evidence="8" key="1">
    <citation type="journal article" date="2014" name="Int. J. Syst. Evol. Microbiol.">
        <title>Complete genome sequence of Corynebacterium casei LMG S-19264T (=DSM 44701T), isolated from a smear-ripened cheese.</title>
        <authorList>
            <consortium name="US DOE Joint Genome Institute (JGI-PGF)"/>
            <person name="Walter F."/>
            <person name="Albersmeier A."/>
            <person name="Kalinowski J."/>
            <person name="Ruckert C."/>
        </authorList>
    </citation>
    <scope>NUCLEOTIDE SEQUENCE</scope>
    <source>
        <strain evidence="8">NBRC 108769</strain>
    </source>
</reference>
<sequence length="454" mass="48441">MLETGVKLFNYFRFFSRENRIFLTMKNIRSILFWSIISAAFIGPGTVTTAAKAGSSFGLDLLWALTFSILGTVVLQEAAARLSIVSGKNIGEILSSGKDRKWGQLILIFLSVAFGCAAYQAGNMLGAVAGLNLFTDVSVRVGTVVIFVIGFSLLWTSNFKLITSLLGAIVAIMGFAFIYTALKSDVSALEFTSKAVIPSFPGDSDLLLIGLIGTTIVPYNIFLGNGIKHGQELRQMRIGLIIAIIIGGIISMSIMVVGTQVSGEFSFVNLAETLRSKGGSFIGSMFGLGLAAAGLSSSITSPLAAAITAKSTFNDSRNLWDEKTIRFKSVWISVMLIGLVMGLSGLKVIPVIIAAQAINGLLLPVIACYLLIIVNRTDLMGAFKNGIWLNLISLFIIGICFFVGTNNIFGALSKIAGDPRINNLVQLKLVIAVIGVAIMAWVIIKKNGAKTLTK</sequence>
<feature type="transmembrane region" description="Helical" evidence="7">
    <location>
        <begin position="352"/>
        <end position="374"/>
    </location>
</feature>
<dbReference type="PANTHER" id="PTHR11706">
    <property type="entry name" value="SOLUTE CARRIER PROTEIN FAMILY 11 MEMBER"/>
    <property type="match status" value="1"/>
</dbReference>
<evidence type="ECO:0000256" key="5">
    <source>
        <dbReference type="ARBA" id="ARBA00022989"/>
    </source>
</evidence>
<evidence type="ECO:0000256" key="6">
    <source>
        <dbReference type="ARBA" id="ARBA00023136"/>
    </source>
</evidence>
<dbReference type="Pfam" id="PF01566">
    <property type="entry name" value="Nramp"/>
    <property type="match status" value="1"/>
</dbReference>
<evidence type="ECO:0000256" key="2">
    <source>
        <dbReference type="ARBA" id="ARBA00022448"/>
    </source>
</evidence>
<feature type="transmembrane region" description="Helical" evidence="7">
    <location>
        <begin position="386"/>
        <end position="404"/>
    </location>
</feature>
<feature type="transmembrane region" description="Helical" evidence="7">
    <location>
        <begin position="424"/>
        <end position="444"/>
    </location>
</feature>
<keyword evidence="5 7" id="KW-1133">Transmembrane helix</keyword>
<evidence type="ECO:0000256" key="3">
    <source>
        <dbReference type="ARBA" id="ARBA00022692"/>
    </source>
</evidence>
<proteinExistence type="predicted"/>
<comment type="caution">
    <text evidence="8">The sequence shown here is derived from an EMBL/GenBank/DDBJ whole genome shotgun (WGS) entry which is preliminary data.</text>
</comment>
<gene>
    <name evidence="8" type="primary">mntH</name>
    <name evidence="8" type="ORF">GCM10007940_33390</name>
</gene>
<protein>
    <submittedName>
        <fullName evidence="8">Manganese transporter</fullName>
    </submittedName>
</protein>
<evidence type="ECO:0000256" key="7">
    <source>
        <dbReference type="SAM" id="Phobius"/>
    </source>
</evidence>
<evidence type="ECO:0000256" key="4">
    <source>
        <dbReference type="ARBA" id="ARBA00022847"/>
    </source>
</evidence>
<organism evidence="8 9">
    <name type="scientific">Portibacter lacus</name>
    <dbReference type="NCBI Taxonomy" id="1099794"/>
    <lineage>
        <taxon>Bacteria</taxon>
        <taxon>Pseudomonadati</taxon>
        <taxon>Bacteroidota</taxon>
        <taxon>Saprospiria</taxon>
        <taxon>Saprospirales</taxon>
        <taxon>Haliscomenobacteraceae</taxon>
        <taxon>Portibacter</taxon>
    </lineage>
</organism>
<comment type="subcellular location">
    <subcellularLocation>
        <location evidence="1">Membrane</location>
        <topology evidence="1">Multi-pass membrane protein</topology>
    </subcellularLocation>
</comment>
<keyword evidence="9" id="KW-1185">Reference proteome</keyword>
<feature type="transmembrane region" description="Helical" evidence="7">
    <location>
        <begin position="21"/>
        <end position="42"/>
    </location>
</feature>
<keyword evidence="4" id="KW-0769">Symport</keyword>
<dbReference type="GO" id="GO:0005886">
    <property type="term" value="C:plasma membrane"/>
    <property type="evidence" value="ECO:0007669"/>
    <property type="project" value="TreeGrafter"/>
</dbReference>
<feature type="transmembrane region" description="Helical" evidence="7">
    <location>
        <begin position="162"/>
        <end position="182"/>
    </location>
</feature>
<keyword evidence="2" id="KW-0813">Transport</keyword>
<accession>A0AA37SV57</accession>
<feature type="transmembrane region" description="Helical" evidence="7">
    <location>
        <begin position="281"/>
        <end position="308"/>
    </location>
</feature>
<feature type="transmembrane region" description="Helical" evidence="7">
    <location>
        <begin position="62"/>
        <end position="84"/>
    </location>
</feature>
<dbReference type="AlphaFoldDB" id="A0AA37SV57"/>